<dbReference type="HOGENOM" id="CLU_3079665_0_0_6"/>
<reference evidence="1 2" key="1">
    <citation type="journal article" date="2010" name="Mol. Plant Microbe Interact.">
        <title>Complete genome sequence of the fire blight pathogen Erwinia amylovora CFBP 1430 and comparison to other Erwinia spp.</title>
        <authorList>
            <person name="Smits T.H."/>
            <person name="Rezzonico F."/>
            <person name="Kamber T."/>
            <person name="Blom J."/>
            <person name="Goesmann A."/>
            <person name="Frey J.E."/>
            <person name="Duffy B."/>
        </authorList>
    </citation>
    <scope>NUCLEOTIDE SEQUENCE [LARGE SCALE GENOMIC DNA]</scope>
    <source>
        <strain evidence="2">CFBP1430</strain>
    </source>
</reference>
<proteinExistence type="predicted"/>
<name>D4HYW3_ERWAC</name>
<dbReference type="AlphaFoldDB" id="D4HYW3"/>
<gene>
    <name evidence="1" type="ordered locus">EAMY_1138</name>
</gene>
<sequence length="52" mass="5758">MSPSGKALVSDTSIPGFESLHPSHIQTTGFIGRKKKDAWFASRIKNWGVAKW</sequence>
<organism evidence="1 2">
    <name type="scientific">Erwinia amylovora (strain CFBP1430)</name>
    <dbReference type="NCBI Taxonomy" id="665029"/>
    <lineage>
        <taxon>Bacteria</taxon>
        <taxon>Pseudomonadati</taxon>
        <taxon>Pseudomonadota</taxon>
        <taxon>Gammaproteobacteria</taxon>
        <taxon>Enterobacterales</taxon>
        <taxon>Erwiniaceae</taxon>
        <taxon>Erwinia</taxon>
    </lineage>
</organism>
<dbReference type="EMBL" id="FN434113">
    <property type="protein sequence ID" value="CBA20088.1"/>
    <property type="molecule type" value="Genomic_DNA"/>
</dbReference>
<dbReference type="Proteomes" id="UP000001841">
    <property type="component" value="Chromosome"/>
</dbReference>
<dbReference type="KEGG" id="eam:EAMY_1138"/>
<accession>D4HYW3</accession>
<evidence type="ECO:0000313" key="1">
    <source>
        <dbReference type="EMBL" id="CBA20088.1"/>
    </source>
</evidence>
<protein>
    <submittedName>
        <fullName evidence="1">Uncharacterized protein</fullName>
    </submittedName>
</protein>
<evidence type="ECO:0000313" key="2">
    <source>
        <dbReference type="Proteomes" id="UP000001841"/>
    </source>
</evidence>